<reference evidence="3" key="1">
    <citation type="submission" date="2019-02" db="EMBL/GenBank/DDBJ databases">
        <authorList>
            <person name="Gruber-Vodicka R. H."/>
            <person name="Seah K. B. B."/>
        </authorList>
    </citation>
    <scope>NUCLEOTIDE SEQUENCE</scope>
    <source>
        <strain evidence="2">BECK_BZ197</strain>
        <strain evidence="4">BECK_BZ198</strain>
        <strain evidence="3">BECK_BZ199</strain>
    </source>
</reference>
<name>A0A450XKG8_9GAMM</name>
<dbReference type="GO" id="GO:0006313">
    <property type="term" value="P:DNA transposition"/>
    <property type="evidence" value="ECO:0007669"/>
    <property type="project" value="InterPro"/>
</dbReference>
<protein>
    <submittedName>
        <fullName evidence="3">Transposase</fullName>
    </submittedName>
</protein>
<feature type="domain" description="Transposase IS801/IS1294" evidence="1">
    <location>
        <begin position="1"/>
        <end position="59"/>
    </location>
</feature>
<dbReference type="GO" id="GO:0004803">
    <property type="term" value="F:transposase activity"/>
    <property type="evidence" value="ECO:0007669"/>
    <property type="project" value="InterPro"/>
</dbReference>
<dbReference type="EMBL" id="CAADGH010000013">
    <property type="protein sequence ID" value="VFK74950.1"/>
    <property type="molecule type" value="Genomic_DNA"/>
</dbReference>
<dbReference type="EMBL" id="CAADFO010000011">
    <property type="protein sequence ID" value="VFK25060.1"/>
    <property type="molecule type" value="Genomic_DNA"/>
</dbReference>
<proteinExistence type="predicted"/>
<dbReference type="GO" id="GO:0003677">
    <property type="term" value="F:DNA binding"/>
    <property type="evidence" value="ECO:0007669"/>
    <property type="project" value="InterPro"/>
</dbReference>
<evidence type="ECO:0000313" key="3">
    <source>
        <dbReference type="EMBL" id="VFK29802.1"/>
    </source>
</evidence>
<organism evidence="3">
    <name type="scientific">Candidatus Kentrum sp. MB</name>
    <dbReference type="NCBI Taxonomy" id="2138164"/>
    <lineage>
        <taxon>Bacteria</taxon>
        <taxon>Pseudomonadati</taxon>
        <taxon>Pseudomonadota</taxon>
        <taxon>Gammaproteobacteria</taxon>
        <taxon>Candidatus Kentrum</taxon>
    </lineage>
</organism>
<sequence length="190" mass="21941">MLHTHSRKLDYHPHVHFVMHAAAIDKEKKQWRTKEEYLFSDRALAKVFRAKMLEAITDEELILPERHPKKWVVHGKFVVGTGDKALILSWSLPLSGQLPDMLILYGNPREKRERMLDHIPELQQPHQGNYRRYSLTVTVLLTSPSPALFAPTIQYSSSTPRSWSAMRAVVFIAISTSAQGPAQPIRRWIR</sequence>
<gene>
    <name evidence="2" type="ORF">BECKMB1821G_GA0114241_101118</name>
    <name evidence="4" type="ORF">BECKMB1821H_GA0114242_10138</name>
    <name evidence="3" type="ORF">BECKMB1821I_GA0114274_10128</name>
</gene>
<dbReference type="AlphaFoldDB" id="A0A450XKG8"/>
<accession>A0A450XKG8</accession>
<evidence type="ECO:0000259" key="1">
    <source>
        <dbReference type="Pfam" id="PF04986"/>
    </source>
</evidence>
<evidence type="ECO:0000313" key="4">
    <source>
        <dbReference type="EMBL" id="VFK74950.1"/>
    </source>
</evidence>
<dbReference type="Pfam" id="PF04986">
    <property type="entry name" value="Y2_Tnp"/>
    <property type="match status" value="1"/>
</dbReference>
<dbReference type="EMBL" id="CAADFQ010000012">
    <property type="protein sequence ID" value="VFK29802.1"/>
    <property type="molecule type" value="Genomic_DNA"/>
</dbReference>
<dbReference type="InterPro" id="IPR007069">
    <property type="entry name" value="Transposase_32"/>
</dbReference>
<evidence type="ECO:0000313" key="2">
    <source>
        <dbReference type="EMBL" id="VFK25060.1"/>
    </source>
</evidence>